<accession>A0A915I461</accession>
<proteinExistence type="predicted"/>
<organism evidence="1 2">
    <name type="scientific">Romanomermis culicivorax</name>
    <name type="common">Nematode worm</name>
    <dbReference type="NCBI Taxonomy" id="13658"/>
    <lineage>
        <taxon>Eukaryota</taxon>
        <taxon>Metazoa</taxon>
        <taxon>Ecdysozoa</taxon>
        <taxon>Nematoda</taxon>
        <taxon>Enoplea</taxon>
        <taxon>Dorylaimia</taxon>
        <taxon>Mermithida</taxon>
        <taxon>Mermithoidea</taxon>
        <taxon>Mermithidae</taxon>
        <taxon>Romanomermis</taxon>
    </lineage>
</organism>
<dbReference type="AlphaFoldDB" id="A0A915I461"/>
<evidence type="ECO:0000313" key="2">
    <source>
        <dbReference type="WBParaSite" id="nRc.2.0.1.t08922-RA"/>
    </source>
</evidence>
<dbReference type="WBParaSite" id="nRc.2.0.1.t08922-RA">
    <property type="protein sequence ID" value="nRc.2.0.1.t08922-RA"/>
    <property type="gene ID" value="nRc.2.0.1.g08922"/>
</dbReference>
<sequence length="71" mass="7808">MVQTIDQIISAISDQFQAQQIRVQCEIQEQAKATNAHFATLAEQMQQLISTTAAATNARNPLTPRPPRVSS</sequence>
<reference evidence="2" key="1">
    <citation type="submission" date="2022-11" db="UniProtKB">
        <authorList>
            <consortium name="WormBaseParasite"/>
        </authorList>
    </citation>
    <scope>IDENTIFICATION</scope>
</reference>
<evidence type="ECO:0000313" key="1">
    <source>
        <dbReference type="Proteomes" id="UP000887565"/>
    </source>
</evidence>
<keyword evidence="1" id="KW-1185">Reference proteome</keyword>
<name>A0A915I461_ROMCU</name>
<dbReference type="Proteomes" id="UP000887565">
    <property type="component" value="Unplaced"/>
</dbReference>
<protein>
    <submittedName>
        <fullName evidence="2">Uncharacterized protein</fullName>
    </submittedName>
</protein>